<dbReference type="AlphaFoldDB" id="A0A8J9V5B2"/>
<dbReference type="CDD" id="cd00167">
    <property type="entry name" value="SANT"/>
    <property type="match status" value="1"/>
</dbReference>
<evidence type="ECO:0000313" key="9">
    <source>
        <dbReference type="Proteomes" id="UP000838878"/>
    </source>
</evidence>
<evidence type="ECO:0000259" key="7">
    <source>
        <dbReference type="PROSITE" id="PS50090"/>
    </source>
</evidence>
<name>A0A8J9V5B2_9NEOP</name>
<accession>A0A8J9V5B2</accession>
<dbReference type="PROSITE" id="PS50090">
    <property type="entry name" value="MYB_LIKE"/>
    <property type="match status" value="1"/>
</dbReference>
<dbReference type="SMART" id="SM00717">
    <property type="entry name" value="SANT"/>
    <property type="match status" value="1"/>
</dbReference>
<organism evidence="8 9">
    <name type="scientific">Brenthis ino</name>
    <name type="common">lesser marbled fritillary</name>
    <dbReference type="NCBI Taxonomy" id="405034"/>
    <lineage>
        <taxon>Eukaryota</taxon>
        <taxon>Metazoa</taxon>
        <taxon>Ecdysozoa</taxon>
        <taxon>Arthropoda</taxon>
        <taxon>Hexapoda</taxon>
        <taxon>Insecta</taxon>
        <taxon>Pterygota</taxon>
        <taxon>Neoptera</taxon>
        <taxon>Endopterygota</taxon>
        <taxon>Lepidoptera</taxon>
        <taxon>Glossata</taxon>
        <taxon>Ditrysia</taxon>
        <taxon>Papilionoidea</taxon>
        <taxon>Nymphalidae</taxon>
        <taxon>Heliconiinae</taxon>
        <taxon>Argynnini</taxon>
        <taxon>Brenthis</taxon>
    </lineage>
</organism>
<dbReference type="EMBL" id="OV170228">
    <property type="protein sequence ID" value="CAH0730474.1"/>
    <property type="molecule type" value="Genomic_DNA"/>
</dbReference>
<sequence>MVCGLCSLFGEIEQNPAGFSFLRYATPRSENWSAEEKDILHEMIAQLRHIIEDKSTRASSNIKKAQEWKNIANKINELMGKNRSDGEIKLAWKRMKLAAKANLSAHRQHQMKTGGGEKPKSPSQGDMAIMDIAPHDFIVEYNDYDSDAIKTDVQLNTQDSEITAGPSTSFFPIIEPPPEFNDEVIEVIMDQGTSMVNVGISTPRKKDNIRRKQSGKKGPQSIKEALQETILKSNCQFKKKQLDMLEVEHQYSVRIAELKLKKLELEIKLLEKKEEL</sequence>
<protein>
    <recommendedName>
        <fullName evidence="2">Regulatory protein zeste</fullName>
    </recommendedName>
</protein>
<feature type="non-terminal residue" evidence="8">
    <location>
        <position position="276"/>
    </location>
</feature>
<dbReference type="OrthoDB" id="6084504at2759"/>
<proteinExistence type="predicted"/>
<evidence type="ECO:0000256" key="6">
    <source>
        <dbReference type="SAM" id="MobiDB-lite"/>
    </source>
</evidence>
<dbReference type="InterPro" id="IPR028002">
    <property type="entry name" value="Myb_DNA-bind_5"/>
</dbReference>
<dbReference type="Proteomes" id="UP000838878">
    <property type="component" value="Chromosome 8"/>
</dbReference>
<reference evidence="8" key="1">
    <citation type="submission" date="2021-12" db="EMBL/GenBank/DDBJ databases">
        <authorList>
            <person name="Martin H S."/>
        </authorList>
    </citation>
    <scope>NUCLEOTIDE SEQUENCE</scope>
</reference>
<comment type="subunit">
    <text evidence="1">Self-associates forming complexes of several hundred monomers.</text>
</comment>
<gene>
    <name evidence="8" type="ORF">BINO364_LOCUS15453</name>
</gene>
<feature type="region of interest" description="Disordered" evidence="6">
    <location>
        <begin position="198"/>
        <end position="222"/>
    </location>
</feature>
<evidence type="ECO:0000256" key="1">
    <source>
        <dbReference type="ARBA" id="ARBA00011764"/>
    </source>
</evidence>
<dbReference type="InterPro" id="IPR001005">
    <property type="entry name" value="SANT/Myb"/>
</dbReference>
<dbReference type="PANTHER" id="PTHR21411">
    <property type="entry name" value="APONTIC"/>
    <property type="match status" value="1"/>
</dbReference>
<keyword evidence="3" id="KW-0805">Transcription regulation</keyword>
<keyword evidence="9" id="KW-1185">Reference proteome</keyword>
<feature type="region of interest" description="Disordered" evidence="6">
    <location>
        <begin position="106"/>
        <end position="125"/>
    </location>
</feature>
<evidence type="ECO:0000256" key="4">
    <source>
        <dbReference type="ARBA" id="ARBA00023163"/>
    </source>
</evidence>
<comment type="function">
    <text evidence="5">Involved in transvection phenomena (= synapsis-dependent gene expression), where the synaptic pairing of chromosomes carrying genes with which zeste interacts influences the expression of these genes. Zeste binds to DNA and stimulates transcription from a nearby promoter.</text>
</comment>
<evidence type="ECO:0000313" key="8">
    <source>
        <dbReference type="EMBL" id="CAH0730474.1"/>
    </source>
</evidence>
<feature type="domain" description="Myb-like" evidence="7">
    <location>
        <begin position="31"/>
        <end position="96"/>
    </location>
</feature>
<dbReference type="PANTHER" id="PTHR21411:SF0">
    <property type="entry name" value="REGULATORY PROTEIN ZESTE"/>
    <property type="match status" value="1"/>
</dbReference>
<keyword evidence="4" id="KW-0804">Transcription</keyword>
<evidence type="ECO:0000256" key="3">
    <source>
        <dbReference type="ARBA" id="ARBA00023015"/>
    </source>
</evidence>
<dbReference type="Pfam" id="PF13873">
    <property type="entry name" value="Myb_DNA-bind_5"/>
    <property type="match status" value="1"/>
</dbReference>
<evidence type="ECO:0000256" key="2">
    <source>
        <dbReference type="ARBA" id="ARBA00016807"/>
    </source>
</evidence>
<evidence type="ECO:0000256" key="5">
    <source>
        <dbReference type="ARBA" id="ARBA00025466"/>
    </source>
</evidence>